<evidence type="ECO:0000256" key="4">
    <source>
        <dbReference type="ARBA" id="ARBA00004931"/>
    </source>
</evidence>
<comment type="pathway">
    <text evidence="5 17">Amino-acid biosynthesis; L-leucine biosynthesis; L-leucine from 3-methyl-2-oxobutanoate: step 4/4.</text>
</comment>
<dbReference type="UniPathway" id="UPA00049">
    <property type="reaction ID" value="UER00062"/>
</dbReference>
<evidence type="ECO:0000256" key="10">
    <source>
        <dbReference type="ARBA" id="ARBA00022898"/>
    </source>
</evidence>
<organism evidence="18 19">
    <name type="scientific">Acetomicrobium hydrogeniformans ATCC BAA-1850</name>
    <dbReference type="NCBI Taxonomy" id="592015"/>
    <lineage>
        <taxon>Bacteria</taxon>
        <taxon>Thermotogati</taxon>
        <taxon>Synergistota</taxon>
        <taxon>Synergistia</taxon>
        <taxon>Synergistales</taxon>
        <taxon>Acetomicrobiaceae</taxon>
        <taxon>Acetomicrobium</taxon>
    </lineage>
</organism>
<keyword evidence="7 17" id="KW-0032">Aminotransferase</keyword>
<dbReference type="Gene3D" id="3.30.470.10">
    <property type="match status" value="1"/>
</dbReference>
<dbReference type="PANTHER" id="PTHR42743">
    <property type="entry name" value="AMINO-ACID AMINOTRANSFERASE"/>
    <property type="match status" value="1"/>
</dbReference>
<name>A0A0T5X9P9_9BACT</name>
<keyword evidence="9 17" id="KW-0808">Transferase</keyword>
<comment type="similarity">
    <text evidence="6 15">Belongs to the class-IV pyridoxal-phosphate-dependent aminotransferase family.</text>
</comment>
<comment type="catalytic activity">
    <reaction evidence="13 17">
        <text>L-isoleucine + 2-oxoglutarate = (S)-3-methyl-2-oxopentanoate + L-glutamate</text>
        <dbReference type="Rhea" id="RHEA:24801"/>
        <dbReference type="ChEBI" id="CHEBI:16810"/>
        <dbReference type="ChEBI" id="CHEBI:29985"/>
        <dbReference type="ChEBI" id="CHEBI:35146"/>
        <dbReference type="ChEBI" id="CHEBI:58045"/>
        <dbReference type="EC" id="2.6.1.42"/>
    </reaction>
</comment>
<dbReference type="GO" id="GO:0009099">
    <property type="term" value="P:L-valine biosynthetic process"/>
    <property type="evidence" value="ECO:0007669"/>
    <property type="project" value="UniProtKB-UniPathway"/>
</dbReference>
<dbReference type="Proteomes" id="UP000005273">
    <property type="component" value="Unassembled WGS sequence"/>
</dbReference>
<evidence type="ECO:0000313" key="19">
    <source>
        <dbReference type="Proteomes" id="UP000005273"/>
    </source>
</evidence>
<dbReference type="GO" id="GO:0052655">
    <property type="term" value="F:L-valine-2-oxoglutarate transaminase activity"/>
    <property type="evidence" value="ECO:0007669"/>
    <property type="project" value="RHEA"/>
</dbReference>
<dbReference type="GO" id="GO:0009098">
    <property type="term" value="P:L-leucine biosynthetic process"/>
    <property type="evidence" value="ECO:0007669"/>
    <property type="project" value="UniProtKB-UniPathway"/>
</dbReference>
<dbReference type="FunFam" id="3.30.470.10:FF:000006">
    <property type="entry name" value="Branched-chain-amino-acid aminotransferase"/>
    <property type="match status" value="1"/>
</dbReference>
<gene>
    <name evidence="17" type="primary">ilvE</name>
    <name evidence="18" type="ORF">HMPREF1705_04331</name>
</gene>
<dbReference type="NCBIfam" id="NF006185">
    <property type="entry name" value="PRK08320.1"/>
    <property type="match status" value="1"/>
</dbReference>
<comment type="caution">
    <text evidence="18">The sequence shown here is derived from an EMBL/GenBank/DDBJ whole genome shotgun (WGS) entry which is preliminary data.</text>
</comment>
<dbReference type="eggNOG" id="COG0115">
    <property type="taxonomic scope" value="Bacteria"/>
</dbReference>
<comment type="catalytic activity">
    <reaction evidence="12 17">
        <text>L-valine + 2-oxoglutarate = 3-methyl-2-oxobutanoate + L-glutamate</text>
        <dbReference type="Rhea" id="RHEA:24813"/>
        <dbReference type="ChEBI" id="CHEBI:11851"/>
        <dbReference type="ChEBI" id="CHEBI:16810"/>
        <dbReference type="ChEBI" id="CHEBI:29985"/>
        <dbReference type="ChEBI" id="CHEBI:57762"/>
        <dbReference type="EC" id="2.6.1.42"/>
    </reaction>
</comment>
<dbReference type="OrthoDB" id="9805628at2"/>
<evidence type="ECO:0000256" key="11">
    <source>
        <dbReference type="ARBA" id="ARBA00023304"/>
    </source>
</evidence>
<dbReference type="InterPro" id="IPR043131">
    <property type="entry name" value="BCAT-like_N"/>
</dbReference>
<dbReference type="InterPro" id="IPR001544">
    <property type="entry name" value="Aminotrans_IV"/>
</dbReference>
<dbReference type="GO" id="GO:0052656">
    <property type="term" value="F:L-isoleucine-2-oxoglutarate transaminase activity"/>
    <property type="evidence" value="ECO:0007669"/>
    <property type="project" value="RHEA"/>
</dbReference>
<keyword evidence="8 17" id="KW-0028">Amino-acid biosynthesis</keyword>
<dbReference type="InterPro" id="IPR018300">
    <property type="entry name" value="Aminotrans_IV_CS"/>
</dbReference>
<comment type="cofactor">
    <cofactor evidence="1 16">
        <name>pyridoxal 5'-phosphate</name>
        <dbReference type="ChEBI" id="CHEBI:597326"/>
    </cofactor>
</comment>
<dbReference type="EC" id="2.6.1.42" evidence="17"/>
<dbReference type="UniPathway" id="UPA00048">
    <property type="reaction ID" value="UER00073"/>
</dbReference>
<dbReference type="GO" id="GO:0005829">
    <property type="term" value="C:cytosol"/>
    <property type="evidence" value="ECO:0007669"/>
    <property type="project" value="TreeGrafter"/>
</dbReference>
<keyword evidence="19" id="KW-1185">Reference proteome</keyword>
<evidence type="ECO:0000256" key="9">
    <source>
        <dbReference type="ARBA" id="ARBA00022679"/>
    </source>
</evidence>
<dbReference type="InterPro" id="IPR043132">
    <property type="entry name" value="BCAT-like_C"/>
</dbReference>
<evidence type="ECO:0000256" key="15">
    <source>
        <dbReference type="RuleBase" id="RU004106"/>
    </source>
</evidence>
<evidence type="ECO:0000256" key="3">
    <source>
        <dbReference type="ARBA" id="ARBA00004824"/>
    </source>
</evidence>
<comment type="pathway">
    <text evidence="4 17">Amino-acid biosynthesis; L-valine biosynthesis; L-valine from pyruvate: step 4/4.</text>
</comment>
<evidence type="ECO:0000256" key="14">
    <source>
        <dbReference type="ARBA" id="ARBA00049229"/>
    </source>
</evidence>
<comment type="catalytic activity">
    <reaction evidence="14 17">
        <text>L-leucine + 2-oxoglutarate = 4-methyl-2-oxopentanoate + L-glutamate</text>
        <dbReference type="Rhea" id="RHEA:18321"/>
        <dbReference type="ChEBI" id="CHEBI:16810"/>
        <dbReference type="ChEBI" id="CHEBI:17865"/>
        <dbReference type="ChEBI" id="CHEBI:29985"/>
        <dbReference type="ChEBI" id="CHEBI:57427"/>
        <dbReference type="EC" id="2.6.1.42"/>
    </reaction>
</comment>
<dbReference type="NCBIfam" id="NF005146">
    <property type="entry name" value="PRK06606.1"/>
    <property type="match status" value="1"/>
</dbReference>
<proteinExistence type="inferred from homology"/>
<evidence type="ECO:0000256" key="2">
    <source>
        <dbReference type="ARBA" id="ARBA00003109"/>
    </source>
</evidence>
<evidence type="ECO:0000256" key="13">
    <source>
        <dbReference type="ARBA" id="ARBA00048798"/>
    </source>
</evidence>
<dbReference type="UniPathway" id="UPA00047">
    <property type="reaction ID" value="UER00058"/>
</dbReference>
<evidence type="ECO:0000256" key="6">
    <source>
        <dbReference type="ARBA" id="ARBA00009320"/>
    </source>
</evidence>
<evidence type="ECO:0000256" key="5">
    <source>
        <dbReference type="ARBA" id="ARBA00005072"/>
    </source>
</evidence>
<evidence type="ECO:0000256" key="16">
    <source>
        <dbReference type="RuleBase" id="RU004516"/>
    </source>
</evidence>
<keyword evidence="11 17" id="KW-0100">Branched-chain amino acid biosynthesis</keyword>
<dbReference type="NCBIfam" id="TIGR01122">
    <property type="entry name" value="ilvE_I"/>
    <property type="match status" value="1"/>
</dbReference>
<dbReference type="InterPro" id="IPR036038">
    <property type="entry name" value="Aminotransferase-like"/>
</dbReference>
<evidence type="ECO:0000313" key="18">
    <source>
        <dbReference type="EMBL" id="KRT35065.1"/>
    </source>
</evidence>
<dbReference type="Gene3D" id="3.20.10.10">
    <property type="entry name" value="D-amino Acid Aminotransferase, subunit A, domain 2"/>
    <property type="match status" value="1"/>
</dbReference>
<evidence type="ECO:0000256" key="7">
    <source>
        <dbReference type="ARBA" id="ARBA00022576"/>
    </source>
</evidence>
<evidence type="ECO:0000256" key="8">
    <source>
        <dbReference type="ARBA" id="ARBA00022605"/>
    </source>
</evidence>
<dbReference type="PANTHER" id="PTHR42743:SF11">
    <property type="entry name" value="AMINODEOXYCHORISMATE LYASE"/>
    <property type="match status" value="1"/>
</dbReference>
<evidence type="ECO:0000256" key="17">
    <source>
        <dbReference type="RuleBase" id="RU364094"/>
    </source>
</evidence>
<evidence type="ECO:0000256" key="1">
    <source>
        <dbReference type="ARBA" id="ARBA00001933"/>
    </source>
</evidence>
<comment type="pathway">
    <text evidence="3 17">Amino-acid biosynthesis; L-isoleucine biosynthesis; L-isoleucine from 2-oxobutanoate: step 4/4.</text>
</comment>
<dbReference type="AlphaFoldDB" id="A0A0T5X9P9"/>
<dbReference type="GO" id="GO:0052654">
    <property type="term" value="F:L-leucine-2-oxoglutarate transaminase activity"/>
    <property type="evidence" value="ECO:0007669"/>
    <property type="project" value="RHEA"/>
</dbReference>
<dbReference type="SUPFAM" id="SSF56752">
    <property type="entry name" value="D-aminoacid aminotransferase-like PLP-dependent enzymes"/>
    <property type="match status" value="1"/>
</dbReference>
<dbReference type="RefSeq" id="WP_057940686.1">
    <property type="nucleotide sequence ID" value="NZ_ACJX03000001.1"/>
</dbReference>
<dbReference type="GO" id="GO:0009097">
    <property type="term" value="P:isoleucine biosynthetic process"/>
    <property type="evidence" value="ECO:0007669"/>
    <property type="project" value="UniProtKB-UniPathway"/>
</dbReference>
<accession>A0A0T5X9P9</accession>
<protein>
    <recommendedName>
        <fullName evidence="17">Branched-chain-amino-acid aminotransferase</fullName>
        <shortName evidence="17">BCAT</shortName>
        <ecNumber evidence="17">2.6.1.42</ecNumber>
    </recommendedName>
</protein>
<reference evidence="19" key="1">
    <citation type="submission" date="2012-09" db="EMBL/GenBank/DDBJ databases">
        <authorList>
            <person name="Weinstock G."/>
            <person name="Sodergren E."/>
            <person name="Clifton S."/>
            <person name="Fulton L."/>
            <person name="Fulton B."/>
            <person name="Courtney L."/>
            <person name="Fronick C."/>
            <person name="Harrison M."/>
            <person name="Strong C."/>
            <person name="Farmer C."/>
            <person name="Delehaunty K."/>
            <person name="Markovic C."/>
            <person name="Hall O."/>
            <person name="Minx P."/>
            <person name="Tomlinson C."/>
            <person name="Mitreva M."/>
            <person name="Nelson J."/>
            <person name="Hou S."/>
            <person name="Wollam A."/>
            <person name="Pepin K.H."/>
            <person name="Johnson M."/>
            <person name="Bhonagiri V."/>
            <person name="Nash W.E."/>
            <person name="Suruliraj S."/>
            <person name="Warren W."/>
            <person name="Chinwalla A."/>
            <person name="Mardis E.R."/>
            <person name="Wilson R.K."/>
        </authorList>
    </citation>
    <scope>NUCLEOTIDE SEQUENCE [LARGE SCALE GENOMIC DNA]</scope>
    <source>
        <strain evidence="19">OS1</strain>
    </source>
</reference>
<dbReference type="EMBL" id="ACJX03000001">
    <property type="protein sequence ID" value="KRT35065.1"/>
    <property type="molecule type" value="Genomic_DNA"/>
</dbReference>
<comment type="function">
    <text evidence="2 17">Acts on leucine, isoleucine and valine.</text>
</comment>
<dbReference type="PROSITE" id="PS00770">
    <property type="entry name" value="AA_TRANSFER_CLASS_4"/>
    <property type="match status" value="1"/>
</dbReference>
<dbReference type="CDD" id="cd01558">
    <property type="entry name" value="D-AAT_like"/>
    <property type="match status" value="1"/>
</dbReference>
<sequence>MTVVYVNGEFVPKEEAKVSVYDHGFLYGDGVFEGIRAYAGRIFRLEEHIDRLYDSAKAIWLEIPISKEEMMEVCAETCRRNELKDAYIRLVVSRGTGDLGLDPRKCPKATVVCIADKIALYPEEFYQKGLKAATAATRKNYGEVLPPQVKTCNYLPNIMAKIESIVAGAQECFCMSREGYLTEGSGDNVFLVKNGVVKTPHPAAGILIGVTRNAVIELAKKLGYPVEETFLTRYDVYTADEAFVTGTAAEMVAVVEVDGRKIGNGKPGPVTEKLREEFRKLVTSEGYPIYK</sequence>
<dbReference type="FunFam" id="3.20.10.10:FF:000002">
    <property type="entry name" value="D-alanine aminotransferase"/>
    <property type="match status" value="1"/>
</dbReference>
<dbReference type="STRING" id="592015.HMPREF1705_04331"/>
<dbReference type="InterPro" id="IPR005785">
    <property type="entry name" value="B_amino_transI"/>
</dbReference>
<dbReference type="Pfam" id="PF01063">
    <property type="entry name" value="Aminotran_4"/>
    <property type="match status" value="1"/>
</dbReference>
<keyword evidence="10 16" id="KW-0663">Pyridoxal phosphate</keyword>
<dbReference type="InterPro" id="IPR050571">
    <property type="entry name" value="Class-IV_PLP-Dep_Aminotrnsfr"/>
</dbReference>
<evidence type="ECO:0000256" key="12">
    <source>
        <dbReference type="ARBA" id="ARBA00048212"/>
    </source>
</evidence>